<dbReference type="KEGG" id="cmb:CSW64_08415"/>
<dbReference type="EMBL" id="CP024201">
    <property type="protein sequence ID" value="ATQ42435.1"/>
    <property type="molecule type" value="Genomic_DNA"/>
</dbReference>
<sequence>MRQMIDSLHRIEFARQLGQRSISPGRMDPTSPLFDPVRAAYLHDQAGNKDEAAWLIFLSTHFGFHRRWKWELTRRVYGALGQGPNWTWARTSGDIDGFRHWFNAHAAQLQGVPFGNHRKYESIRPGADNNLADTVASYIEWVGANRGFALLVADIDQPPSNPRTRFDRLYRASPIVQFGRTAKFDFLTMIGKLNIADIEPPLPYLQGATGPTRGAKLLIANNPTASIPVRHLSDIVVDLGTILDVGMQVMEDSLCNWQKSQFEYVAFRG</sequence>
<dbReference type="AlphaFoldDB" id="A0A2D2AWT4"/>
<evidence type="ECO:0000313" key="2">
    <source>
        <dbReference type="EMBL" id="ATQ42435.1"/>
    </source>
</evidence>
<dbReference type="InterPro" id="IPR041271">
    <property type="entry name" value="AGPT-Pplase3"/>
</dbReference>
<name>A0A2D2AWT4_9CAUL</name>
<protein>
    <recommendedName>
        <fullName evidence="1">Alpha-glutamyl/putrescinyl thymine pyrophosphorylase clade 3 domain-containing protein</fullName>
    </recommendedName>
</protein>
<dbReference type="Pfam" id="PF18746">
    <property type="entry name" value="aGPT-Pplase3"/>
    <property type="match status" value="1"/>
</dbReference>
<dbReference type="Proteomes" id="UP000228945">
    <property type="component" value="Chromosome"/>
</dbReference>
<gene>
    <name evidence="2" type="ORF">CSW64_08415</name>
</gene>
<organism evidence="2 3">
    <name type="scientific">Caulobacter mirabilis</name>
    <dbReference type="NCBI Taxonomy" id="69666"/>
    <lineage>
        <taxon>Bacteria</taxon>
        <taxon>Pseudomonadati</taxon>
        <taxon>Pseudomonadota</taxon>
        <taxon>Alphaproteobacteria</taxon>
        <taxon>Caulobacterales</taxon>
        <taxon>Caulobacteraceae</taxon>
        <taxon>Caulobacter</taxon>
    </lineage>
</organism>
<accession>A0A2D2AWT4</accession>
<evidence type="ECO:0000259" key="1">
    <source>
        <dbReference type="Pfam" id="PF18746"/>
    </source>
</evidence>
<reference evidence="2 3" key="1">
    <citation type="submission" date="2017-10" db="EMBL/GenBank/DDBJ databases">
        <title>Genome sequence of Caulobacter mirabilis FWC38.</title>
        <authorList>
            <person name="Fiebig A."/>
            <person name="Crosson S."/>
        </authorList>
    </citation>
    <scope>NUCLEOTIDE SEQUENCE [LARGE SCALE GENOMIC DNA]</scope>
    <source>
        <strain evidence="2 3">FWC 38</strain>
    </source>
</reference>
<proteinExistence type="predicted"/>
<keyword evidence="3" id="KW-1185">Reference proteome</keyword>
<feature type="domain" description="Alpha-glutamyl/putrescinyl thymine pyrophosphorylase clade 3" evidence="1">
    <location>
        <begin position="2"/>
        <end position="269"/>
    </location>
</feature>
<evidence type="ECO:0000313" key="3">
    <source>
        <dbReference type="Proteomes" id="UP000228945"/>
    </source>
</evidence>